<feature type="non-terminal residue" evidence="1">
    <location>
        <position position="1"/>
    </location>
</feature>
<dbReference type="InterPro" id="IPR043502">
    <property type="entry name" value="DNA/RNA_pol_sf"/>
</dbReference>
<dbReference type="Gene3D" id="3.10.10.10">
    <property type="entry name" value="HIV Type 1 Reverse Transcriptase, subunit A, domain 1"/>
    <property type="match status" value="1"/>
</dbReference>
<evidence type="ECO:0000313" key="2">
    <source>
        <dbReference type="Proteomes" id="UP000257109"/>
    </source>
</evidence>
<organism evidence="1 2">
    <name type="scientific">Mucuna pruriens</name>
    <name type="common">Velvet bean</name>
    <name type="synonym">Dolichos pruriens</name>
    <dbReference type="NCBI Taxonomy" id="157652"/>
    <lineage>
        <taxon>Eukaryota</taxon>
        <taxon>Viridiplantae</taxon>
        <taxon>Streptophyta</taxon>
        <taxon>Embryophyta</taxon>
        <taxon>Tracheophyta</taxon>
        <taxon>Spermatophyta</taxon>
        <taxon>Magnoliopsida</taxon>
        <taxon>eudicotyledons</taxon>
        <taxon>Gunneridae</taxon>
        <taxon>Pentapetalae</taxon>
        <taxon>rosids</taxon>
        <taxon>fabids</taxon>
        <taxon>Fabales</taxon>
        <taxon>Fabaceae</taxon>
        <taxon>Papilionoideae</taxon>
        <taxon>50 kb inversion clade</taxon>
        <taxon>NPAAA clade</taxon>
        <taxon>indigoferoid/millettioid clade</taxon>
        <taxon>Phaseoleae</taxon>
        <taxon>Mucuna</taxon>
    </lineage>
</organism>
<dbReference type="Proteomes" id="UP000257109">
    <property type="component" value="Unassembled WGS sequence"/>
</dbReference>
<accession>A0A371HS70</accession>
<dbReference type="SUPFAM" id="SSF56672">
    <property type="entry name" value="DNA/RNA polymerases"/>
    <property type="match status" value="1"/>
</dbReference>
<reference evidence="1" key="1">
    <citation type="submission" date="2018-05" db="EMBL/GenBank/DDBJ databases">
        <title>Draft genome of Mucuna pruriens seed.</title>
        <authorList>
            <person name="Nnadi N.E."/>
            <person name="Vos R."/>
            <person name="Hasami M.H."/>
            <person name="Devisetty U.K."/>
            <person name="Aguiy J.C."/>
        </authorList>
    </citation>
    <scope>NUCLEOTIDE SEQUENCE [LARGE SCALE GENOMIC DNA]</scope>
    <source>
        <strain evidence="1">JCA_2017</strain>
    </source>
</reference>
<proteinExistence type="predicted"/>
<gene>
    <name evidence="1" type="ORF">CR513_10522</name>
</gene>
<evidence type="ECO:0000313" key="1">
    <source>
        <dbReference type="EMBL" id="RDY05617.1"/>
    </source>
</evidence>
<dbReference type="PANTHER" id="PTHR35046">
    <property type="entry name" value="ZINC KNUCKLE (CCHC-TYPE) FAMILY PROTEIN"/>
    <property type="match status" value="1"/>
</dbReference>
<comment type="caution">
    <text evidence="1">The sequence shown here is derived from an EMBL/GenBank/DDBJ whole genome shotgun (WGS) entry which is preliminary data.</text>
</comment>
<dbReference type="AlphaFoldDB" id="A0A371HS70"/>
<dbReference type="EMBL" id="QJKJ01001844">
    <property type="protein sequence ID" value="RDY05617.1"/>
    <property type="molecule type" value="Genomic_DNA"/>
</dbReference>
<name>A0A371HS70_MUCPR</name>
<keyword evidence="2" id="KW-1185">Reference proteome</keyword>
<protein>
    <submittedName>
        <fullName evidence="1">Uncharacterized protein</fullName>
    </submittedName>
</protein>
<dbReference type="PANTHER" id="PTHR35046:SF26">
    <property type="entry name" value="RNA-DIRECTED DNA POLYMERASE"/>
    <property type="match status" value="1"/>
</dbReference>
<dbReference type="OrthoDB" id="1747743at2759"/>
<sequence length="228" mass="26351">MLVLVVRWEKTGKEKARREKNPKKWSDSFLGQKETTFTHTPMALRTTFTHTPMALRTNNIKWFKCLGKGHIPFQCPNRIFMIVKDNGEIEKLSSSSEAESLSDGSHYEGDLLVVRRLLNSHVGEEVETQRFHSRCLILGNLCSMVIDWRSCVNVASEKLVKKLDLPTFVYPRPCKLQWLSERGVTCRQASQVDNIKLEKKEGDQWKTTFKAKFGLYEWLVMPFGLTNP</sequence>